<evidence type="ECO:0000259" key="1">
    <source>
        <dbReference type="Pfam" id="PF07045"/>
    </source>
</evidence>
<dbReference type="InterPro" id="IPR010753">
    <property type="entry name" value="DUF1330"/>
</dbReference>
<dbReference type="RefSeq" id="WP_125999946.1">
    <property type="nucleotide sequence ID" value="NZ_QRAL01000046.1"/>
</dbReference>
<dbReference type="Pfam" id="PF07045">
    <property type="entry name" value="DUF1330"/>
    <property type="match status" value="1"/>
</dbReference>
<evidence type="ECO:0000313" key="3">
    <source>
        <dbReference type="Proteomes" id="UP000287401"/>
    </source>
</evidence>
<dbReference type="PANTHER" id="PTHR41521:SF4">
    <property type="entry name" value="BLR0684 PROTEIN"/>
    <property type="match status" value="1"/>
</dbReference>
<accession>A0A430BFZ9</accession>
<reference evidence="2 3" key="1">
    <citation type="submission" date="2018-07" db="EMBL/GenBank/DDBJ databases">
        <title>Genomic and Epidemiologic Investigation of an Indolent Hospital Outbreak.</title>
        <authorList>
            <person name="Johnson R.C."/>
            <person name="Deming C."/>
            <person name="Conlan S."/>
            <person name="Zellmer C.J."/>
            <person name="Michelin A.V."/>
            <person name="Lee-Lin S."/>
            <person name="Thomas P.J."/>
            <person name="Park M."/>
            <person name="Weingarten R.A."/>
            <person name="Less J."/>
            <person name="Dekker J.P."/>
            <person name="Frank K.M."/>
            <person name="Musser K.A."/>
            <person name="Mcquiston J.R."/>
            <person name="Henderson D.K."/>
            <person name="Lau A.F."/>
            <person name="Palmore T.N."/>
            <person name="Segre J.A."/>
        </authorList>
    </citation>
    <scope>NUCLEOTIDE SEQUENCE [LARGE SCALE GENOMIC DNA]</scope>
    <source>
        <strain evidence="2 3">SK-NIH.Env6_1116</strain>
    </source>
</reference>
<organism evidence="2 3">
    <name type="scientific">Sphingobium yanoikuyae</name>
    <name type="common">Sphingomonas yanoikuyae</name>
    <dbReference type="NCBI Taxonomy" id="13690"/>
    <lineage>
        <taxon>Bacteria</taxon>
        <taxon>Pseudomonadati</taxon>
        <taxon>Pseudomonadota</taxon>
        <taxon>Alphaproteobacteria</taxon>
        <taxon>Sphingomonadales</taxon>
        <taxon>Sphingomonadaceae</taxon>
        <taxon>Sphingobium</taxon>
    </lineage>
</organism>
<sequence length="113" mass="12726">MQLVAYARIMVEDQMSAYVIVEIRMTDHDAVEAFNKYALKATELLKEYGATVLVFDQAPRVLEGDWRPAAIVVQQYPDMATVERFHCSDAYAPLRALRARFSDNNVIAVAGTL</sequence>
<dbReference type="EMBL" id="QRAL01000046">
    <property type="protein sequence ID" value="RSU48392.1"/>
    <property type="molecule type" value="Genomic_DNA"/>
</dbReference>
<dbReference type="AlphaFoldDB" id="A0A430BFZ9"/>
<proteinExistence type="predicted"/>
<gene>
    <name evidence="2" type="ORF">DAH51_24130</name>
</gene>
<dbReference type="SUPFAM" id="SSF54909">
    <property type="entry name" value="Dimeric alpha+beta barrel"/>
    <property type="match status" value="1"/>
</dbReference>
<dbReference type="PANTHER" id="PTHR41521">
    <property type="match status" value="1"/>
</dbReference>
<protein>
    <submittedName>
        <fullName evidence="2">DUF1330 domain-containing protein</fullName>
    </submittedName>
</protein>
<evidence type="ECO:0000313" key="2">
    <source>
        <dbReference type="EMBL" id="RSU48392.1"/>
    </source>
</evidence>
<feature type="domain" description="DUF1330" evidence="1">
    <location>
        <begin position="16"/>
        <end position="111"/>
    </location>
</feature>
<dbReference type="Gene3D" id="3.30.70.100">
    <property type="match status" value="1"/>
</dbReference>
<comment type="caution">
    <text evidence="2">The sequence shown here is derived from an EMBL/GenBank/DDBJ whole genome shotgun (WGS) entry which is preliminary data.</text>
</comment>
<name>A0A430BFZ9_SPHYA</name>
<dbReference type="InterPro" id="IPR011008">
    <property type="entry name" value="Dimeric_a/b-barrel"/>
</dbReference>
<dbReference type="Proteomes" id="UP000287401">
    <property type="component" value="Unassembled WGS sequence"/>
</dbReference>